<evidence type="ECO:0000256" key="1">
    <source>
        <dbReference type="SAM" id="MobiDB-lite"/>
    </source>
</evidence>
<dbReference type="GeneID" id="130463527"/>
<keyword evidence="2" id="KW-1185">Reference proteome</keyword>
<feature type="region of interest" description="Disordered" evidence="1">
    <location>
        <begin position="58"/>
        <end position="89"/>
    </location>
</feature>
<proteinExistence type="predicted"/>
<name>A0ABM3QZ64_SPIOL</name>
<feature type="compositionally biased region" description="Basic and acidic residues" evidence="1">
    <location>
        <begin position="58"/>
        <end position="77"/>
    </location>
</feature>
<dbReference type="RefSeq" id="XP_056688662.1">
    <property type="nucleotide sequence ID" value="XM_056832684.1"/>
</dbReference>
<sequence length="172" mass="20201">MEFAIVNKSDEIPLKDFLKKKNKEISKQEEENPEEKMYSIEEQRKLILDQQQMLVKEDDAQKVDEQPEIESKEETVKKGTSKKTVPNRKRTRLQIYKEEFPETIKEVKEEFEALHKKDTALVVKKGKEISKKQTVVSKKGKHIVVHSDYEEDEEELEEESISSPAPLMKKVK</sequence>
<dbReference type="Proteomes" id="UP000813463">
    <property type="component" value="Chromosome 1"/>
</dbReference>
<evidence type="ECO:0000313" key="2">
    <source>
        <dbReference type="Proteomes" id="UP000813463"/>
    </source>
</evidence>
<evidence type="ECO:0000313" key="3">
    <source>
        <dbReference type="RefSeq" id="XP_056688662.1"/>
    </source>
</evidence>
<organism evidence="2 3">
    <name type="scientific">Spinacia oleracea</name>
    <name type="common">Spinach</name>
    <dbReference type="NCBI Taxonomy" id="3562"/>
    <lineage>
        <taxon>Eukaryota</taxon>
        <taxon>Viridiplantae</taxon>
        <taxon>Streptophyta</taxon>
        <taxon>Embryophyta</taxon>
        <taxon>Tracheophyta</taxon>
        <taxon>Spermatophyta</taxon>
        <taxon>Magnoliopsida</taxon>
        <taxon>eudicotyledons</taxon>
        <taxon>Gunneridae</taxon>
        <taxon>Pentapetalae</taxon>
        <taxon>Caryophyllales</taxon>
        <taxon>Chenopodiaceae</taxon>
        <taxon>Chenopodioideae</taxon>
        <taxon>Anserineae</taxon>
        <taxon>Spinacia</taxon>
    </lineage>
</organism>
<reference evidence="2" key="1">
    <citation type="journal article" date="2021" name="Nat. Commun.">
        <title>Genomic analyses provide insights into spinach domestication and the genetic basis of agronomic traits.</title>
        <authorList>
            <person name="Cai X."/>
            <person name="Sun X."/>
            <person name="Xu C."/>
            <person name="Sun H."/>
            <person name="Wang X."/>
            <person name="Ge C."/>
            <person name="Zhang Z."/>
            <person name="Wang Q."/>
            <person name="Fei Z."/>
            <person name="Jiao C."/>
            <person name="Wang Q."/>
        </authorList>
    </citation>
    <scope>NUCLEOTIDE SEQUENCE [LARGE SCALE GENOMIC DNA]</scope>
    <source>
        <strain evidence="2">cv. Varoflay</strain>
    </source>
</reference>
<reference evidence="3" key="2">
    <citation type="submission" date="2025-08" db="UniProtKB">
        <authorList>
            <consortium name="RefSeq"/>
        </authorList>
    </citation>
    <scope>IDENTIFICATION</scope>
    <source>
        <tissue evidence="3">Leaf</tissue>
    </source>
</reference>
<gene>
    <name evidence="3" type="primary">LOC130463527</name>
</gene>
<feature type="region of interest" description="Disordered" evidence="1">
    <location>
        <begin position="148"/>
        <end position="172"/>
    </location>
</feature>
<feature type="compositionally biased region" description="Basic residues" evidence="1">
    <location>
        <begin position="79"/>
        <end position="89"/>
    </location>
</feature>
<protein>
    <submittedName>
        <fullName evidence="3">Uncharacterized protein</fullName>
    </submittedName>
</protein>
<accession>A0ABM3QZ64</accession>
<feature type="compositionally biased region" description="Acidic residues" evidence="1">
    <location>
        <begin position="149"/>
        <end position="160"/>
    </location>
</feature>